<accession>A0A4Z1KDH1</accession>
<dbReference type="AlphaFoldDB" id="A0A4Z1KDH1"/>
<organism evidence="1 2">
    <name type="scientific">Botrytis porri</name>
    <dbReference type="NCBI Taxonomy" id="87229"/>
    <lineage>
        <taxon>Eukaryota</taxon>
        <taxon>Fungi</taxon>
        <taxon>Dikarya</taxon>
        <taxon>Ascomycota</taxon>
        <taxon>Pezizomycotina</taxon>
        <taxon>Leotiomycetes</taxon>
        <taxon>Helotiales</taxon>
        <taxon>Sclerotiniaceae</taxon>
        <taxon>Botrytis</taxon>
    </lineage>
</organism>
<comment type="caution">
    <text evidence="1">The sequence shown here is derived from an EMBL/GenBank/DDBJ whole genome shotgun (WGS) entry which is preliminary data.</text>
</comment>
<dbReference type="EMBL" id="PQXO01000604">
    <property type="protein sequence ID" value="TGO83700.1"/>
    <property type="molecule type" value="Genomic_DNA"/>
</dbReference>
<name>A0A4Z1KDH1_9HELO</name>
<proteinExistence type="predicted"/>
<gene>
    <name evidence="1" type="ORF">BPOR_0605g00050</name>
</gene>
<protein>
    <submittedName>
        <fullName evidence="1">Uncharacterized protein</fullName>
    </submittedName>
</protein>
<keyword evidence="2" id="KW-1185">Reference proteome</keyword>
<reference evidence="1 2" key="1">
    <citation type="submission" date="2017-12" db="EMBL/GenBank/DDBJ databases">
        <title>Comparative genomics of Botrytis spp.</title>
        <authorList>
            <person name="Valero-Jimenez C.A."/>
            <person name="Tapia P."/>
            <person name="Veloso J."/>
            <person name="Silva-Moreno E."/>
            <person name="Staats M."/>
            <person name="Valdes J.H."/>
            <person name="Van Kan J.A.L."/>
        </authorList>
    </citation>
    <scope>NUCLEOTIDE SEQUENCE [LARGE SCALE GENOMIC DNA]</scope>
    <source>
        <strain evidence="1 2">MUCL3349</strain>
    </source>
</reference>
<evidence type="ECO:0000313" key="1">
    <source>
        <dbReference type="EMBL" id="TGO83700.1"/>
    </source>
</evidence>
<dbReference type="Proteomes" id="UP000297280">
    <property type="component" value="Unassembled WGS sequence"/>
</dbReference>
<sequence>MSERGTRGIRCMEMYFGDAGWFDEVGEVEPFEDRIEQTGSGTAIKRSMALRYLVIEYVHR</sequence>
<evidence type="ECO:0000313" key="2">
    <source>
        <dbReference type="Proteomes" id="UP000297280"/>
    </source>
</evidence>